<feature type="domain" description="Alpha/beta hydrolase fold-3" evidence="1">
    <location>
        <begin position="87"/>
        <end position="144"/>
    </location>
</feature>
<dbReference type="GO" id="GO:0004771">
    <property type="term" value="F:sterol ester esterase activity"/>
    <property type="evidence" value="ECO:0007669"/>
    <property type="project" value="TreeGrafter"/>
</dbReference>
<dbReference type="PANTHER" id="PTHR23025:SF3">
    <property type="entry name" value="HORMONE-SENSITIVE LIPASE"/>
    <property type="match status" value="1"/>
</dbReference>
<evidence type="ECO:0000313" key="2">
    <source>
        <dbReference type="EMBL" id="KZZ98557.1"/>
    </source>
</evidence>
<reference evidence="2 3" key="1">
    <citation type="journal article" date="2016" name="Genome Biol. Evol.">
        <title>Divergent and convergent evolution of fungal pathogenicity.</title>
        <authorList>
            <person name="Shang Y."/>
            <person name="Xiao G."/>
            <person name="Zheng P."/>
            <person name="Cen K."/>
            <person name="Zhan S."/>
            <person name="Wang C."/>
        </authorList>
    </citation>
    <scope>NUCLEOTIDE SEQUENCE [LARGE SCALE GENOMIC DNA]</scope>
    <source>
        <strain evidence="2 3">RCEF 2490</strain>
    </source>
</reference>
<dbReference type="GO" id="GO:0005829">
    <property type="term" value="C:cytosol"/>
    <property type="evidence" value="ECO:0007669"/>
    <property type="project" value="TreeGrafter"/>
</dbReference>
<keyword evidence="2" id="KW-0378">Hydrolase</keyword>
<dbReference type="InterPro" id="IPR029058">
    <property type="entry name" value="AB_hydrolase_fold"/>
</dbReference>
<dbReference type="Pfam" id="PF07859">
    <property type="entry name" value="Abhydrolase_3"/>
    <property type="match status" value="1"/>
</dbReference>
<sequence length="220" mass="24606">MAPHGFWQYAKLKLVVTLIRILNYMGTRRHLKPSAECRRTAVRIPSRQHRRFIKAWLYYPPDYNDNNDITINTTTKDNTLNEPRGVVINWHGGGYVMSNLGMDHAFCERIARDVRVLVLDADHRKGPEHPYPSAVEDAEDVLLVVCSGDVLAPEAEALGRRLREARGGGGGGGNVQTVMVQGAAHGFDKTVKPDLHDKEKTEMAYATVVRSLRAVMSKDC</sequence>
<comment type="caution">
    <text evidence="2">The sequence shown here is derived from an EMBL/GenBank/DDBJ whole genome shotgun (WGS) entry which is preliminary data.</text>
</comment>
<evidence type="ECO:0000313" key="3">
    <source>
        <dbReference type="Proteomes" id="UP000078544"/>
    </source>
</evidence>
<dbReference type="SUPFAM" id="SSF53474">
    <property type="entry name" value="alpha/beta-Hydrolases"/>
    <property type="match status" value="2"/>
</dbReference>
<protein>
    <submittedName>
        <fullName evidence="2">Alpha/beta hydrolase fold-3</fullName>
    </submittedName>
</protein>
<organism evidence="2 3">
    <name type="scientific">Moelleriella libera RCEF 2490</name>
    <dbReference type="NCBI Taxonomy" id="1081109"/>
    <lineage>
        <taxon>Eukaryota</taxon>
        <taxon>Fungi</taxon>
        <taxon>Dikarya</taxon>
        <taxon>Ascomycota</taxon>
        <taxon>Pezizomycotina</taxon>
        <taxon>Sordariomycetes</taxon>
        <taxon>Hypocreomycetidae</taxon>
        <taxon>Hypocreales</taxon>
        <taxon>Clavicipitaceae</taxon>
        <taxon>Moelleriella</taxon>
    </lineage>
</organism>
<name>A0A168E978_9HYPO</name>
<dbReference type="PANTHER" id="PTHR23025">
    <property type="entry name" value="TRIACYLGLYCEROL LIPASE"/>
    <property type="match status" value="1"/>
</dbReference>
<dbReference type="GO" id="GO:0019433">
    <property type="term" value="P:triglyceride catabolic process"/>
    <property type="evidence" value="ECO:0007669"/>
    <property type="project" value="TreeGrafter"/>
</dbReference>
<dbReference type="AlphaFoldDB" id="A0A168E978"/>
<dbReference type="OrthoDB" id="19653at2759"/>
<evidence type="ECO:0000259" key="1">
    <source>
        <dbReference type="Pfam" id="PF07859"/>
    </source>
</evidence>
<dbReference type="EMBL" id="AZGY01000005">
    <property type="protein sequence ID" value="KZZ98557.1"/>
    <property type="molecule type" value="Genomic_DNA"/>
</dbReference>
<dbReference type="GO" id="GO:0004806">
    <property type="term" value="F:triacylglycerol lipase activity"/>
    <property type="evidence" value="ECO:0007669"/>
    <property type="project" value="TreeGrafter"/>
</dbReference>
<dbReference type="STRING" id="1081109.A0A168E978"/>
<proteinExistence type="predicted"/>
<gene>
    <name evidence="2" type="ORF">AAL_03075</name>
</gene>
<keyword evidence="3" id="KW-1185">Reference proteome</keyword>
<dbReference type="InterPro" id="IPR013094">
    <property type="entry name" value="AB_hydrolase_3"/>
</dbReference>
<dbReference type="Proteomes" id="UP000078544">
    <property type="component" value="Unassembled WGS sequence"/>
</dbReference>
<accession>A0A168E978</accession>
<dbReference type="Gene3D" id="3.40.50.1820">
    <property type="entry name" value="alpha/beta hydrolase"/>
    <property type="match status" value="2"/>
</dbReference>